<evidence type="ECO:0000313" key="12">
    <source>
        <dbReference type="EMBL" id="WAS97802.1"/>
    </source>
</evidence>
<name>A0ABY7HFC8_9BACT</name>
<accession>A0ABY7HFC8</accession>
<gene>
    <name evidence="12" type="ORF">O0S08_16805</name>
</gene>
<dbReference type="PANTHER" id="PTHR24363:SF0">
    <property type="entry name" value="SERINE_THREONINE KINASE LIKE DOMAIN CONTAINING 1"/>
    <property type="match status" value="1"/>
</dbReference>
<dbReference type="InterPro" id="IPR008271">
    <property type="entry name" value="Ser/Thr_kinase_AS"/>
</dbReference>
<dbReference type="SUPFAM" id="SSF56112">
    <property type="entry name" value="Protein kinase-like (PK-like)"/>
    <property type="match status" value="1"/>
</dbReference>
<comment type="catalytic activity">
    <reaction evidence="7">
        <text>L-threonyl-[protein] + ATP = O-phospho-L-threonyl-[protein] + ADP + H(+)</text>
        <dbReference type="Rhea" id="RHEA:46608"/>
        <dbReference type="Rhea" id="RHEA-COMP:11060"/>
        <dbReference type="Rhea" id="RHEA-COMP:11605"/>
        <dbReference type="ChEBI" id="CHEBI:15378"/>
        <dbReference type="ChEBI" id="CHEBI:30013"/>
        <dbReference type="ChEBI" id="CHEBI:30616"/>
        <dbReference type="ChEBI" id="CHEBI:61977"/>
        <dbReference type="ChEBI" id="CHEBI:456216"/>
        <dbReference type="EC" id="2.7.11.1"/>
    </reaction>
</comment>
<evidence type="ECO:0000259" key="11">
    <source>
        <dbReference type="PROSITE" id="PS50011"/>
    </source>
</evidence>
<evidence type="ECO:0000256" key="7">
    <source>
        <dbReference type="ARBA" id="ARBA00047899"/>
    </source>
</evidence>
<dbReference type="RefSeq" id="WP_269040169.1">
    <property type="nucleotide sequence ID" value="NZ_CP114040.1"/>
</dbReference>
<evidence type="ECO:0000256" key="9">
    <source>
        <dbReference type="SAM" id="MobiDB-lite"/>
    </source>
</evidence>
<dbReference type="Pfam" id="PF00069">
    <property type="entry name" value="Pkinase"/>
    <property type="match status" value="1"/>
</dbReference>
<dbReference type="InterPro" id="IPR011009">
    <property type="entry name" value="Kinase-like_dom_sf"/>
</dbReference>
<dbReference type="EC" id="2.7.11.1" evidence="1"/>
<protein>
    <recommendedName>
        <fullName evidence="1">non-specific serine/threonine protein kinase</fullName>
        <ecNumber evidence="1">2.7.11.1</ecNumber>
    </recommendedName>
</protein>
<evidence type="ECO:0000313" key="13">
    <source>
        <dbReference type="Proteomes" id="UP001164459"/>
    </source>
</evidence>
<proteinExistence type="predicted"/>
<comment type="catalytic activity">
    <reaction evidence="8">
        <text>L-seryl-[protein] + ATP = O-phospho-L-seryl-[protein] + ADP + H(+)</text>
        <dbReference type="Rhea" id="RHEA:17989"/>
        <dbReference type="Rhea" id="RHEA-COMP:9863"/>
        <dbReference type="Rhea" id="RHEA-COMP:11604"/>
        <dbReference type="ChEBI" id="CHEBI:15378"/>
        <dbReference type="ChEBI" id="CHEBI:29999"/>
        <dbReference type="ChEBI" id="CHEBI:30616"/>
        <dbReference type="ChEBI" id="CHEBI:83421"/>
        <dbReference type="ChEBI" id="CHEBI:456216"/>
        <dbReference type="EC" id="2.7.11.1"/>
    </reaction>
</comment>
<dbReference type="Gene3D" id="1.10.510.10">
    <property type="entry name" value="Transferase(Phosphotransferase) domain 1"/>
    <property type="match status" value="1"/>
</dbReference>
<dbReference type="CDD" id="cd14014">
    <property type="entry name" value="STKc_PknB_like"/>
    <property type="match status" value="1"/>
</dbReference>
<feature type="region of interest" description="Disordered" evidence="9">
    <location>
        <begin position="259"/>
        <end position="284"/>
    </location>
</feature>
<keyword evidence="3" id="KW-0808">Transferase</keyword>
<reference evidence="12" key="1">
    <citation type="submission" date="2022-11" db="EMBL/GenBank/DDBJ databases">
        <title>Minimal conservation of predation-associated metabolite biosynthetic gene clusters underscores biosynthetic potential of Myxococcota including descriptions for ten novel species: Archangium lansinium sp. nov., Myxococcus landrumus sp. nov., Nannocystis bai.</title>
        <authorList>
            <person name="Ahearne A."/>
            <person name="Stevens C."/>
            <person name="Dowd S."/>
        </authorList>
    </citation>
    <scope>NUCLEOTIDE SEQUENCE</scope>
    <source>
        <strain evidence="12">Fl3</strain>
    </source>
</reference>
<keyword evidence="13" id="KW-1185">Reference proteome</keyword>
<dbReference type="PROSITE" id="PS00108">
    <property type="entry name" value="PROTEIN_KINASE_ST"/>
    <property type="match status" value="1"/>
</dbReference>
<evidence type="ECO:0000256" key="5">
    <source>
        <dbReference type="ARBA" id="ARBA00022777"/>
    </source>
</evidence>
<dbReference type="Proteomes" id="UP001164459">
    <property type="component" value="Chromosome"/>
</dbReference>
<dbReference type="GO" id="GO:0016301">
    <property type="term" value="F:kinase activity"/>
    <property type="evidence" value="ECO:0007669"/>
    <property type="project" value="UniProtKB-KW"/>
</dbReference>
<dbReference type="PANTHER" id="PTHR24363">
    <property type="entry name" value="SERINE/THREONINE PROTEIN KINASE"/>
    <property type="match status" value="1"/>
</dbReference>
<evidence type="ECO:0000256" key="8">
    <source>
        <dbReference type="ARBA" id="ARBA00048679"/>
    </source>
</evidence>
<keyword evidence="2" id="KW-0723">Serine/threonine-protein kinase</keyword>
<evidence type="ECO:0000256" key="10">
    <source>
        <dbReference type="SAM" id="Phobius"/>
    </source>
</evidence>
<dbReference type="PROSITE" id="PS50011">
    <property type="entry name" value="PROTEIN_KINASE_DOM"/>
    <property type="match status" value="1"/>
</dbReference>
<feature type="transmembrane region" description="Helical" evidence="10">
    <location>
        <begin position="308"/>
        <end position="333"/>
    </location>
</feature>
<keyword evidence="5 12" id="KW-0418">Kinase</keyword>
<keyword evidence="10" id="KW-0472">Membrane</keyword>
<keyword evidence="4" id="KW-0547">Nucleotide-binding</keyword>
<dbReference type="EMBL" id="CP114040">
    <property type="protein sequence ID" value="WAS97802.1"/>
    <property type="molecule type" value="Genomic_DNA"/>
</dbReference>
<evidence type="ECO:0000256" key="2">
    <source>
        <dbReference type="ARBA" id="ARBA00022527"/>
    </source>
</evidence>
<sequence>MAETAPPQGLQRYQIMEPLGAGAQGRTFRAIDRQTGAAVAVKVLHLRSLGGDWKPFDLFERECQALESLSHPGIPRYVDRYTSETSGDFFLVMELVEGTPLSQRLGRPGDPAELLRWLTAALDILEYLHGRQPAVIHRDIKPSNLIVRPDGRLCLIDFGGVRLAVRPDGGSTMIGTFGYMAPEQLHGEATPATDIYALGATIAALAAGLPADQLPRKGLQIDVERCVAPGRLRDVLSAMLEPDPTRRLASSAAVRAALGASARPPRSQPSEPRRAASSSSASSQALEHAPAPDYPALRSLPKFLRVFVWLWAWMATGLFFLIEFVFVPTVFALQASGRRYKKKAHRLKRLRAREADALSSVQRIRRRLQAIATNSDPRDRPALPEGRERR</sequence>
<dbReference type="InterPro" id="IPR000719">
    <property type="entry name" value="Prot_kinase_dom"/>
</dbReference>
<organism evidence="12 13">
    <name type="scientific">Nannocystis punicea</name>
    <dbReference type="NCBI Taxonomy" id="2995304"/>
    <lineage>
        <taxon>Bacteria</taxon>
        <taxon>Pseudomonadati</taxon>
        <taxon>Myxococcota</taxon>
        <taxon>Polyangia</taxon>
        <taxon>Nannocystales</taxon>
        <taxon>Nannocystaceae</taxon>
        <taxon>Nannocystis</taxon>
    </lineage>
</organism>
<feature type="domain" description="Protein kinase" evidence="11">
    <location>
        <begin position="13"/>
        <end position="258"/>
    </location>
</feature>
<evidence type="ECO:0000256" key="6">
    <source>
        <dbReference type="ARBA" id="ARBA00022840"/>
    </source>
</evidence>
<keyword evidence="10" id="KW-0812">Transmembrane</keyword>
<keyword evidence="10" id="KW-1133">Transmembrane helix</keyword>
<keyword evidence="6" id="KW-0067">ATP-binding</keyword>
<evidence type="ECO:0000256" key="1">
    <source>
        <dbReference type="ARBA" id="ARBA00012513"/>
    </source>
</evidence>
<evidence type="ECO:0000256" key="4">
    <source>
        <dbReference type="ARBA" id="ARBA00022741"/>
    </source>
</evidence>
<dbReference type="SMART" id="SM00220">
    <property type="entry name" value="S_TKc"/>
    <property type="match status" value="1"/>
</dbReference>
<evidence type="ECO:0000256" key="3">
    <source>
        <dbReference type="ARBA" id="ARBA00022679"/>
    </source>
</evidence>